<dbReference type="PRINTS" id="PR00111">
    <property type="entry name" value="ABHYDROLASE"/>
</dbReference>
<keyword evidence="3" id="KW-1185">Reference proteome</keyword>
<name>A0A370GHH8_9NOCA</name>
<sequence length="262" mass="28076">MPYVTSAGAKVHFTDTGGDGPAVVLGHGFFLDQEMFAAQAAALAPRYRVISIDARGHGLTEDAGEPFSYWDLARDAWAVVDELGIERAVVGGMSQGGFIALRMALLCPGRVDGLILIGTSADAYSPKQKVGYREIMDTWMSAAPLAPIAKTMASVMIGGTTDDKKPWLDKWFASDRGRIRLAADCLIDRESITEMIGRIDCPATLVQGVGDQAFSHEEMVALADQLGGPARLHTIAGATHAVNITHPREVNEILSGFLSEIY</sequence>
<evidence type="ECO:0000313" key="3">
    <source>
        <dbReference type="Proteomes" id="UP000255355"/>
    </source>
</evidence>
<organism evidence="2 3">
    <name type="scientific">Nocardia mexicana</name>
    <dbReference type="NCBI Taxonomy" id="279262"/>
    <lineage>
        <taxon>Bacteria</taxon>
        <taxon>Bacillati</taxon>
        <taxon>Actinomycetota</taxon>
        <taxon>Actinomycetes</taxon>
        <taxon>Mycobacteriales</taxon>
        <taxon>Nocardiaceae</taxon>
        <taxon>Nocardia</taxon>
    </lineage>
</organism>
<reference evidence="2 3" key="1">
    <citation type="submission" date="2018-07" db="EMBL/GenBank/DDBJ databases">
        <title>Genomic Encyclopedia of Type Strains, Phase IV (KMG-IV): sequencing the most valuable type-strain genomes for metagenomic binning, comparative biology and taxonomic classification.</title>
        <authorList>
            <person name="Goeker M."/>
        </authorList>
    </citation>
    <scope>NUCLEOTIDE SEQUENCE [LARGE SCALE GENOMIC DNA]</scope>
    <source>
        <strain evidence="2 3">DSM 44952</strain>
    </source>
</reference>
<accession>A0A370GHH8</accession>
<dbReference type="Proteomes" id="UP000255355">
    <property type="component" value="Unassembled WGS sequence"/>
</dbReference>
<evidence type="ECO:0000313" key="2">
    <source>
        <dbReference type="EMBL" id="RDI43258.1"/>
    </source>
</evidence>
<dbReference type="OrthoDB" id="3396704at2"/>
<dbReference type="InterPro" id="IPR000073">
    <property type="entry name" value="AB_hydrolase_1"/>
</dbReference>
<proteinExistence type="predicted"/>
<feature type="domain" description="AB hydrolase-1" evidence="1">
    <location>
        <begin position="21"/>
        <end position="247"/>
    </location>
</feature>
<dbReference type="Gene3D" id="3.40.50.1820">
    <property type="entry name" value="alpha/beta hydrolase"/>
    <property type="match status" value="1"/>
</dbReference>
<protein>
    <submittedName>
        <fullName evidence="2">Pimeloyl-ACP methyl ester carboxylesterase</fullName>
    </submittedName>
</protein>
<dbReference type="RefSeq" id="WP_068027526.1">
    <property type="nucleotide sequence ID" value="NZ_QQAZ01000022.1"/>
</dbReference>
<dbReference type="AlphaFoldDB" id="A0A370GHH8"/>
<dbReference type="Pfam" id="PF00561">
    <property type="entry name" value="Abhydrolase_1"/>
    <property type="match status" value="1"/>
</dbReference>
<dbReference type="PANTHER" id="PTHR43798">
    <property type="entry name" value="MONOACYLGLYCEROL LIPASE"/>
    <property type="match status" value="1"/>
</dbReference>
<evidence type="ECO:0000259" key="1">
    <source>
        <dbReference type="Pfam" id="PF00561"/>
    </source>
</evidence>
<dbReference type="InterPro" id="IPR029058">
    <property type="entry name" value="AB_hydrolase_fold"/>
</dbReference>
<dbReference type="EMBL" id="QQAZ01000022">
    <property type="protein sequence ID" value="RDI43258.1"/>
    <property type="molecule type" value="Genomic_DNA"/>
</dbReference>
<comment type="caution">
    <text evidence="2">The sequence shown here is derived from an EMBL/GenBank/DDBJ whole genome shotgun (WGS) entry which is preliminary data.</text>
</comment>
<dbReference type="InterPro" id="IPR050266">
    <property type="entry name" value="AB_hydrolase_sf"/>
</dbReference>
<dbReference type="STRING" id="1210089.GCA_001613165_06124"/>
<dbReference type="SUPFAM" id="SSF53474">
    <property type="entry name" value="alpha/beta-Hydrolases"/>
    <property type="match status" value="1"/>
</dbReference>
<gene>
    <name evidence="2" type="ORF">DFR68_12220</name>
</gene>
<dbReference type="GO" id="GO:0003824">
    <property type="term" value="F:catalytic activity"/>
    <property type="evidence" value="ECO:0007669"/>
    <property type="project" value="UniProtKB-ARBA"/>
</dbReference>